<dbReference type="CDD" id="cd02895">
    <property type="entry name" value="GGTase-I"/>
    <property type="match status" value="1"/>
</dbReference>
<dbReference type="InterPro" id="IPR041960">
    <property type="entry name" value="GGTase_I_beta"/>
</dbReference>
<evidence type="ECO:0000256" key="1">
    <source>
        <dbReference type="ARBA" id="ARBA00001946"/>
    </source>
</evidence>
<feature type="compositionally biased region" description="Acidic residues" evidence="13">
    <location>
        <begin position="249"/>
        <end position="262"/>
    </location>
</feature>
<evidence type="ECO:0000256" key="8">
    <source>
        <dbReference type="ARBA" id="ARBA00022723"/>
    </source>
</evidence>
<evidence type="ECO:0000256" key="11">
    <source>
        <dbReference type="ARBA" id="ARBA00022842"/>
    </source>
</evidence>
<evidence type="ECO:0000256" key="9">
    <source>
        <dbReference type="ARBA" id="ARBA00022737"/>
    </source>
</evidence>
<evidence type="ECO:0000256" key="13">
    <source>
        <dbReference type="SAM" id="MobiDB-lite"/>
    </source>
</evidence>
<evidence type="ECO:0000313" key="16">
    <source>
        <dbReference type="Proteomes" id="UP000033140"/>
    </source>
</evidence>
<dbReference type="Proteomes" id="UP000033140">
    <property type="component" value="Unassembled WGS sequence"/>
</dbReference>
<dbReference type="InterPro" id="IPR008930">
    <property type="entry name" value="Terpenoid_cyclase/PrenylTrfase"/>
</dbReference>
<keyword evidence="10" id="KW-0862">Zinc</keyword>
<gene>
    <name evidence="15" type="ORF">G7K_1280-t1</name>
</gene>
<keyword evidence="9" id="KW-0677">Repeat</keyword>
<dbReference type="InterPro" id="IPR001330">
    <property type="entry name" value="Prenyltrans"/>
</dbReference>
<proteinExistence type="inferred from homology"/>
<evidence type="ECO:0000256" key="12">
    <source>
        <dbReference type="ARBA" id="ARBA00031713"/>
    </source>
</evidence>
<dbReference type="EMBL" id="BACD03000007">
    <property type="protein sequence ID" value="GAO47068.1"/>
    <property type="molecule type" value="Genomic_DNA"/>
</dbReference>
<comment type="caution">
    <text evidence="15">The sequence shown here is derived from an EMBL/GenBank/DDBJ whole genome shotgun (WGS) entry which is preliminary data.</text>
</comment>
<evidence type="ECO:0000256" key="4">
    <source>
        <dbReference type="ARBA" id="ARBA00012700"/>
    </source>
</evidence>
<reference evidence="15 16" key="2">
    <citation type="journal article" date="2014" name="J. Gen. Appl. Microbiol.">
        <title>The early diverging ascomycetous budding yeast Saitoella complicata has three histone deacetylases belonging to the Clr6, Hos2, and Rpd3 lineages.</title>
        <authorList>
            <person name="Nishida H."/>
            <person name="Matsumoto T."/>
            <person name="Kondo S."/>
            <person name="Hamamoto M."/>
            <person name="Yoshikawa H."/>
        </authorList>
    </citation>
    <scope>NUCLEOTIDE SEQUENCE [LARGE SCALE GENOMIC DNA]</scope>
    <source>
        <strain evidence="15 16">NRRL Y-17804</strain>
    </source>
</reference>
<feature type="region of interest" description="Disordered" evidence="13">
    <location>
        <begin position="244"/>
        <end position="265"/>
    </location>
</feature>
<dbReference type="InterPro" id="IPR045089">
    <property type="entry name" value="PGGT1B-like"/>
</dbReference>
<dbReference type="GO" id="GO:0005953">
    <property type="term" value="C:CAAX-protein geranylgeranyltransferase complex"/>
    <property type="evidence" value="ECO:0007669"/>
    <property type="project" value="InterPro"/>
</dbReference>
<keyword evidence="7" id="KW-0808">Transferase</keyword>
<accession>A0A0E9NB88</accession>
<evidence type="ECO:0000256" key="5">
    <source>
        <dbReference type="ARBA" id="ARBA00020603"/>
    </source>
</evidence>
<dbReference type="GO" id="GO:0046872">
    <property type="term" value="F:metal ion binding"/>
    <property type="evidence" value="ECO:0007669"/>
    <property type="project" value="UniProtKB-KW"/>
</dbReference>
<dbReference type="Gene3D" id="1.50.10.20">
    <property type="match status" value="1"/>
</dbReference>
<dbReference type="STRING" id="698492.A0A0E9NB88"/>
<comment type="cofactor">
    <cofactor evidence="1">
        <name>Mg(2+)</name>
        <dbReference type="ChEBI" id="CHEBI:18420"/>
    </cofactor>
</comment>
<dbReference type="GO" id="GO:0004662">
    <property type="term" value="F:CAAX-protein geranylgeranyltransferase activity"/>
    <property type="evidence" value="ECO:0007669"/>
    <property type="project" value="UniProtKB-EC"/>
</dbReference>
<feature type="domain" description="Prenyltransferase alpha-alpha toroid" evidence="14">
    <location>
        <begin position="10"/>
        <end position="359"/>
    </location>
</feature>
<evidence type="ECO:0000256" key="6">
    <source>
        <dbReference type="ARBA" id="ARBA00022602"/>
    </source>
</evidence>
<evidence type="ECO:0000259" key="14">
    <source>
        <dbReference type="Pfam" id="PF00432"/>
    </source>
</evidence>
<dbReference type="OrthoDB" id="24893at2759"/>
<name>A0A0E9NB88_SAICN</name>
<keyword evidence="6" id="KW-0637">Prenyltransferase</keyword>
<comment type="cofactor">
    <cofactor evidence="2">
        <name>Zn(2+)</name>
        <dbReference type="ChEBI" id="CHEBI:29105"/>
    </cofactor>
</comment>
<dbReference type="SUPFAM" id="SSF48239">
    <property type="entry name" value="Terpenoid cyclases/Protein prenyltransferases"/>
    <property type="match status" value="1"/>
</dbReference>
<evidence type="ECO:0000256" key="7">
    <source>
        <dbReference type="ARBA" id="ARBA00022679"/>
    </source>
</evidence>
<evidence type="ECO:0000256" key="3">
    <source>
        <dbReference type="ARBA" id="ARBA00010497"/>
    </source>
</evidence>
<reference evidence="15 16" key="1">
    <citation type="journal article" date="2011" name="J. Gen. Appl. Microbiol.">
        <title>Draft genome sequencing of the enigmatic yeast Saitoella complicata.</title>
        <authorList>
            <person name="Nishida H."/>
            <person name="Hamamoto M."/>
            <person name="Sugiyama J."/>
        </authorList>
    </citation>
    <scope>NUCLEOTIDE SEQUENCE [LARGE SCALE GENOMIC DNA]</scope>
    <source>
        <strain evidence="15 16">NRRL Y-17804</strain>
    </source>
</reference>
<dbReference type="EC" id="2.5.1.59" evidence="4"/>
<dbReference type="Pfam" id="PF00432">
    <property type="entry name" value="Prenyltrans"/>
    <property type="match status" value="1"/>
</dbReference>
<keyword evidence="8" id="KW-0479">Metal-binding</keyword>
<sequence>MADRGPGVGTERHVAYFLRCLDLLPYIYTSNDLNRITLAYFCIVGLDLLHALQDVPLEKKEAWKDWIYRCQAEGGGFRGSPQVEGLGRRYDPGHLPSTYFALAALVSLRDDLTRVDWEGTLHLIRRLQRKDGSFAPFVMETVDGQGEELGGEVDMRFTYCASAVRYILRGNDCKVEDVKVDSAVDYVKSSINYDGGIGQGPGCESHAGLTYCGVAALSLLGRVDALSNLRQTIRFLTSLQNQVNAPPTEDADAASDDEDEYDPGGGFCGRHNKMTDTCYSFWVSGSLSLLPSTSNPPPMDLIDKEANRKYLLQHTQHKIGGFGKNAGDPPDVLHSCLGLASLAVQGEERLQGLDGALCVAEGAREFLATLRTGHATDK</sequence>
<keyword evidence="16" id="KW-1185">Reference proteome</keyword>
<protein>
    <recommendedName>
        <fullName evidence="5">Geranylgeranyl transferase type-1 subunit beta</fullName>
        <ecNumber evidence="4">2.5.1.59</ecNumber>
    </recommendedName>
    <alternativeName>
        <fullName evidence="12">Geranylgeranyl transferase type I subunit beta</fullName>
    </alternativeName>
</protein>
<comment type="similarity">
    <text evidence="3">Belongs to the protein prenyltransferase subunit beta family.</text>
</comment>
<dbReference type="AlphaFoldDB" id="A0A0E9NB88"/>
<keyword evidence="11" id="KW-0460">Magnesium</keyword>
<evidence type="ECO:0000256" key="10">
    <source>
        <dbReference type="ARBA" id="ARBA00022833"/>
    </source>
</evidence>
<dbReference type="OMA" id="RWCLMRQ"/>
<reference evidence="15 16" key="3">
    <citation type="journal article" date="2015" name="Genome Announc.">
        <title>Draft Genome Sequence of the Archiascomycetous Yeast Saitoella complicata.</title>
        <authorList>
            <person name="Yamauchi K."/>
            <person name="Kondo S."/>
            <person name="Hamamoto M."/>
            <person name="Takahashi Y."/>
            <person name="Ogura Y."/>
            <person name="Hayashi T."/>
            <person name="Nishida H."/>
        </authorList>
    </citation>
    <scope>NUCLEOTIDE SEQUENCE [LARGE SCALE GENOMIC DNA]</scope>
    <source>
        <strain evidence="15 16">NRRL Y-17804</strain>
    </source>
</reference>
<evidence type="ECO:0000256" key="2">
    <source>
        <dbReference type="ARBA" id="ARBA00001947"/>
    </source>
</evidence>
<evidence type="ECO:0000313" key="15">
    <source>
        <dbReference type="EMBL" id="GAO47068.1"/>
    </source>
</evidence>
<dbReference type="PANTHER" id="PTHR11774">
    <property type="entry name" value="GERANYLGERANYL TRANSFERASE TYPE BETA SUBUNIT"/>
    <property type="match status" value="1"/>
</dbReference>
<dbReference type="RefSeq" id="XP_019026346.1">
    <property type="nucleotide sequence ID" value="XM_019171004.1"/>
</dbReference>
<organism evidence="15 16">
    <name type="scientific">Saitoella complicata (strain BCRC 22490 / CBS 7301 / JCM 7358 / NBRC 10748 / NRRL Y-17804)</name>
    <dbReference type="NCBI Taxonomy" id="698492"/>
    <lineage>
        <taxon>Eukaryota</taxon>
        <taxon>Fungi</taxon>
        <taxon>Dikarya</taxon>
        <taxon>Ascomycota</taxon>
        <taxon>Taphrinomycotina</taxon>
        <taxon>Taphrinomycotina incertae sedis</taxon>
        <taxon>Saitoella</taxon>
    </lineage>
</organism>
<dbReference type="PANTHER" id="PTHR11774:SF4">
    <property type="entry name" value="GERANYLGERANYL TRANSFERASE TYPE-1 SUBUNIT BETA"/>
    <property type="match status" value="1"/>
</dbReference>